<dbReference type="AlphaFoldDB" id="A0A975AHZ6"/>
<dbReference type="PROSITE" id="PS51273">
    <property type="entry name" value="GATASE_TYPE_1"/>
    <property type="match status" value="1"/>
</dbReference>
<gene>
    <name evidence="1" type="ORF">J0B03_09355</name>
</gene>
<evidence type="ECO:0000313" key="2">
    <source>
        <dbReference type="Proteomes" id="UP000663499"/>
    </source>
</evidence>
<accession>A0A975AHZ6</accession>
<dbReference type="EMBL" id="CP071444">
    <property type="protein sequence ID" value="QSX08005.1"/>
    <property type="molecule type" value="Genomic_DNA"/>
</dbReference>
<dbReference type="PANTHER" id="PTHR43235">
    <property type="entry name" value="GLUTAMINE AMIDOTRANSFERASE PB2B2.05-RELATED"/>
    <property type="match status" value="1"/>
</dbReference>
<organism evidence="1 2">
    <name type="scientific">Alkalibacter rhizosphaerae</name>
    <dbReference type="NCBI Taxonomy" id="2815577"/>
    <lineage>
        <taxon>Bacteria</taxon>
        <taxon>Bacillati</taxon>
        <taxon>Bacillota</taxon>
        <taxon>Clostridia</taxon>
        <taxon>Eubacteriales</taxon>
        <taxon>Eubacteriaceae</taxon>
        <taxon>Alkalibacter</taxon>
    </lineage>
</organism>
<dbReference type="CDD" id="cd01745">
    <property type="entry name" value="GATase1_2"/>
    <property type="match status" value="1"/>
</dbReference>
<name>A0A975AHZ6_9FIRM</name>
<keyword evidence="1" id="KW-0378">Hydrolase</keyword>
<keyword evidence="2" id="KW-1185">Reference proteome</keyword>
<sequence length="237" mass="27012">MASDVKPIIGMVTCFQGVFKTGDANFLRQTYTTKIGQAGGIPFLLPARPMNKEDITPILSRLDGLLLTGGVDIHPKLYGEEPKRNLNYVDVVRDEFEAALLERALELDMPVFGICRGMQLLNVVMGGTLYQHLDEEVEEHIQHMQKAGDGSGIHSVYVQDESFLNNIYGEKAFVNSFHHQAIKDLADDLEPIAWSKDRLIEGVYHTKRRHVFGVQWHPEILQDEESQKLFRYFIERI</sequence>
<reference evidence="1" key="1">
    <citation type="submission" date="2021-03" db="EMBL/GenBank/DDBJ databases">
        <title>Alkalibacter marinus sp. nov., isolated from tidal flat sediment.</title>
        <authorList>
            <person name="Namirimu T."/>
            <person name="Yang J.-A."/>
            <person name="Yang S.-H."/>
            <person name="Kim Y.-J."/>
            <person name="Kwon K.K."/>
        </authorList>
    </citation>
    <scope>NUCLEOTIDE SEQUENCE</scope>
    <source>
        <strain evidence="1">ES005</strain>
    </source>
</reference>
<dbReference type="KEGG" id="alka:J0B03_09355"/>
<dbReference type="RefSeq" id="WP_207299347.1">
    <property type="nucleotide sequence ID" value="NZ_CP071444.1"/>
</dbReference>
<dbReference type="InterPro" id="IPR011697">
    <property type="entry name" value="Peptidase_C26"/>
</dbReference>
<dbReference type="Proteomes" id="UP000663499">
    <property type="component" value="Chromosome"/>
</dbReference>
<dbReference type="GO" id="GO:0005829">
    <property type="term" value="C:cytosol"/>
    <property type="evidence" value="ECO:0007669"/>
    <property type="project" value="TreeGrafter"/>
</dbReference>
<dbReference type="InterPro" id="IPR029062">
    <property type="entry name" value="Class_I_gatase-like"/>
</dbReference>
<dbReference type="InterPro" id="IPR044668">
    <property type="entry name" value="PuuD-like"/>
</dbReference>
<dbReference type="SUPFAM" id="SSF52317">
    <property type="entry name" value="Class I glutamine amidotransferase-like"/>
    <property type="match status" value="1"/>
</dbReference>
<protein>
    <submittedName>
        <fullName evidence="1">Gamma-glutamyl-gamma-aminobutyrate hydrolase family protein</fullName>
    </submittedName>
</protein>
<dbReference type="FunFam" id="3.40.50.880:FF:000030">
    <property type="entry name" value="Gamma-glutamyl-gamma-aminobutyrate hydrolase PuuD"/>
    <property type="match status" value="1"/>
</dbReference>
<evidence type="ECO:0000313" key="1">
    <source>
        <dbReference type="EMBL" id="QSX08005.1"/>
    </source>
</evidence>
<proteinExistence type="predicted"/>
<dbReference type="GO" id="GO:0016811">
    <property type="term" value="F:hydrolase activity, acting on carbon-nitrogen (but not peptide) bonds, in linear amides"/>
    <property type="evidence" value="ECO:0007669"/>
    <property type="project" value="InterPro"/>
</dbReference>
<dbReference type="Pfam" id="PF07722">
    <property type="entry name" value="Peptidase_C26"/>
    <property type="match status" value="1"/>
</dbReference>
<dbReference type="PANTHER" id="PTHR43235:SF1">
    <property type="entry name" value="GLUTAMINE AMIDOTRANSFERASE PB2B2.05-RELATED"/>
    <property type="match status" value="1"/>
</dbReference>
<dbReference type="Gene3D" id="3.40.50.880">
    <property type="match status" value="1"/>
</dbReference>